<dbReference type="RefSeq" id="WP_275030393.1">
    <property type="nucleotide sequence ID" value="NZ_CP118615.1"/>
</dbReference>
<sequence>MSNTVRLWVRHETRSTERRTPVTPDDARRLVAAGLDVTVEESPQRIFPLREYLDAGCTGAPAGSWPDAPPDTVVVGLKELPDQPAALTHRHVYFGHAYKGQRGAAELLRRFAAGDGALLDLEYLVDDDGRRLAAFGYWAGYLGAALGVLHLAGELDVPLAPLRRSDLDERLRRSAKTGEPPRALVIGALGRCGRGARSALAVAGITPTCWDLAETTNLDRAALLDHDLLVNTVLSTGPVEPFLTTADVDRPDRRLTLVADVTCDVGSPYNTLPIYDRTSTWDQPVLRLRATGPVLDVIAVDNLPSLLPREASDAFSADLLPHLLSLAGPTAATWRRCERVYRETCRTYGIEVEEVDG</sequence>
<comment type="subunit">
    <text evidence="3">Monomer.</text>
</comment>
<reference evidence="14 15" key="1">
    <citation type="submission" date="2023-02" db="EMBL/GenBank/DDBJ databases">
        <authorList>
            <person name="Mo P."/>
        </authorList>
    </citation>
    <scope>NUCLEOTIDE SEQUENCE [LARGE SCALE GENOMIC DNA]</scope>
    <source>
        <strain evidence="14 15">HUAS 3</strain>
    </source>
</reference>
<evidence type="ECO:0000256" key="6">
    <source>
        <dbReference type="ARBA" id="ARBA00022605"/>
    </source>
</evidence>
<dbReference type="InterPro" id="IPR007698">
    <property type="entry name" value="AlaDH/PNT_NAD(H)-bd"/>
</dbReference>
<evidence type="ECO:0000256" key="4">
    <source>
        <dbReference type="ARBA" id="ARBA00012847"/>
    </source>
</evidence>
<dbReference type="SMART" id="SM01003">
    <property type="entry name" value="AlaDh_PNT_N"/>
    <property type="match status" value="1"/>
</dbReference>
<comment type="pathway">
    <text evidence="1">Amino-acid biosynthesis; L-lysine biosynthesis via AAA pathway; L-lysine from L-alpha-aminoadipate (fungal route): step 3/3.</text>
</comment>
<evidence type="ECO:0000256" key="1">
    <source>
        <dbReference type="ARBA" id="ARBA00004884"/>
    </source>
</evidence>
<evidence type="ECO:0000256" key="3">
    <source>
        <dbReference type="ARBA" id="ARBA00011245"/>
    </source>
</evidence>
<evidence type="ECO:0000256" key="7">
    <source>
        <dbReference type="ARBA" id="ARBA00023002"/>
    </source>
</evidence>
<dbReference type="EMBL" id="CP118615">
    <property type="protein sequence ID" value="WDZ83835.1"/>
    <property type="molecule type" value="Genomic_DNA"/>
</dbReference>
<dbReference type="InterPro" id="IPR007886">
    <property type="entry name" value="AlaDH/PNT_N"/>
</dbReference>
<name>A0ABY7ZLQ8_9ACTN</name>
<evidence type="ECO:0000259" key="13">
    <source>
        <dbReference type="SMART" id="SM01003"/>
    </source>
</evidence>
<evidence type="ECO:0000256" key="10">
    <source>
        <dbReference type="ARBA" id="ARBA00033228"/>
    </source>
</evidence>
<dbReference type="SUPFAM" id="SSF52283">
    <property type="entry name" value="Formate/glycerate dehydrogenase catalytic domain-like"/>
    <property type="match status" value="1"/>
</dbReference>
<feature type="domain" description="Alanine dehydrogenase/pyridine nucleotide transhydrogenase N-terminal" evidence="13">
    <location>
        <begin position="8"/>
        <end position="142"/>
    </location>
</feature>
<dbReference type="InterPro" id="IPR027281">
    <property type="entry name" value="Lys1"/>
</dbReference>
<evidence type="ECO:0000313" key="15">
    <source>
        <dbReference type="Proteomes" id="UP001219605"/>
    </source>
</evidence>
<dbReference type="Pfam" id="PF05222">
    <property type="entry name" value="AlaDh_PNT_N"/>
    <property type="match status" value="1"/>
</dbReference>
<evidence type="ECO:0000256" key="8">
    <source>
        <dbReference type="ARBA" id="ARBA00023027"/>
    </source>
</evidence>
<accession>A0ABY7ZLQ8</accession>
<proteinExistence type="inferred from homology"/>
<evidence type="ECO:0000313" key="14">
    <source>
        <dbReference type="EMBL" id="WDZ83835.1"/>
    </source>
</evidence>
<dbReference type="SUPFAM" id="SSF51735">
    <property type="entry name" value="NAD(P)-binding Rossmann-fold domains"/>
    <property type="match status" value="1"/>
</dbReference>
<dbReference type="SMART" id="SM01002">
    <property type="entry name" value="AlaDh_PNT_C"/>
    <property type="match status" value="1"/>
</dbReference>
<keyword evidence="9" id="KW-1015">Disulfide bond</keyword>
<dbReference type="PIRSF" id="PIRSF018250">
    <property type="entry name" value="Saccharopine_DH_Lys"/>
    <property type="match status" value="1"/>
</dbReference>
<keyword evidence="6" id="KW-0028">Amino-acid biosynthesis</keyword>
<dbReference type="Pfam" id="PF01262">
    <property type="entry name" value="AlaDh_PNT_C"/>
    <property type="match status" value="1"/>
</dbReference>
<protein>
    <recommendedName>
        <fullName evidence="5">Saccharopine dehydrogenase [NAD(+), L-lysine-forming]</fullName>
        <ecNumber evidence="4">1.5.1.7</ecNumber>
    </recommendedName>
    <alternativeName>
        <fullName evidence="10">Lysine--2-oxoglutarate reductase</fullName>
    </alternativeName>
</protein>
<feature type="domain" description="Alanine dehydrogenase/pyridine nucleotide transhydrogenase NAD(H)-binding" evidence="12">
    <location>
        <begin position="171"/>
        <end position="299"/>
    </location>
</feature>
<organism evidence="14 15">
    <name type="scientific">Micromonospora cathayae</name>
    <dbReference type="NCBI Taxonomy" id="3028804"/>
    <lineage>
        <taxon>Bacteria</taxon>
        <taxon>Bacillati</taxon>
        <taxon>Actinomycetota</taxon>
        <taxon>Actinomycetes</taxon>
        <taxon>Micromonosporales</taxon>
        <taxon>Micromonosporaceae</taxon>
        <taxon>Micromonospora</taxon>
    </lineage>
</organism>
<comment type="catalytic activity">
    <reaction evidence="11">
        <text>L-saccharopine + NAD(+) + H2O = L-lysine + 2-oxoglutarate + NADH + H(+)</text>
        <dbReference type="Rhea" id="RHEA:12440"/>
        <dbReference type="ChEBI" id="CHEBI:15377"/>
        <dbReference type="ChEBI" id="CHEBI:15378"/>
        <dbReference type="ChEBI" id="CHEBI:16810"/>
        <dbReference type="ChEBI" id="CHEBI:32551"/>
        <dbReference type="ChEBI" id="CHEBI:57540"/>
        <dbReference type="ChEBI" id="CHEBI:57945"/>
        <dbReference type="ChEBI" id="CHEBI:57951"/>
        <dbReference type="EC" id="1.5.1.7"/>
    </reaction>
</comment>
<dbReference type="PANTHER" id="PTHR11133">
    <property type="entry name" value="SACCHAROPINE DEHYDROGENASE"/>
    <property type="match status" value="1"/>
</dbReference>
<gene>
    <name evidence="14" type="ORF">PVK37_25730</name>
</gene>
<dbReference type="InterPro" id="IPR051168">
    <property type="entry name" value="AASS"/>
</dbReference>
<evidence type="ECO:0000259" key="12">
    <source>
        <dbReference type="SMART" id="SM01002"/>
    </source>
</evidence>
<dbReference type="PANTHER" id="PTHR11133:SF23">
    <property type="entry name" value="SACCHAROPINE DEHYDROGENASE [NAD(+), L-LYSINE-FORMING]"/>
    <property type="match status" value="1"/>
</dbReference>
<dbReference type="InterPro" id="IPR036291">
    <property type="entry name" value="NAD(P)-bd_dom_sf"/>
</dbReference>
<evidence type="ECO:0000256" key="2">
    <source>
        <dbReference type="ARBA" id="ARBA00005689"/>
    </source>
</evidence>
<keyword evidence="8" id="KW-0520">NAD</keyword>
<comment type="similarity">
    <text evidence="2">Belongs to the AlaDH/PNT family.</text>
</comment>
<evidence type="ECO:0000256" key="9">
    <source>
        <dbReference type="ARBA" id="ARBA00023157"/>
    </source>
</evidence>
<dbReference type="EC" id="1.5.1.7" evidence="4"/>
<evidence type="ECO:0000256" key="5">
    <source>
        <dbReference type="ARBA" id="ARBA00021221"/>
    </source>
</evidence>
<keyword evidence="15" id="KW-1185">Reference proteome</keyword>
<evidence type="ECO:0000256" key="11">
    <source>
        <dbReference type="ARBA" id="ARBA00047860"/>
    </source>
</evidence>
<keyword evidence="7" id="KW-0560">Oxidoreductase</keyword>
<dbReference type="Proteomes" id="UP001219605">
    <property type="component" value="Chromosome"/>
</dbReference>
<dbReference type="CDD" id="cd12188">
    <property type="entry name" value="SDH"/>
    <property type="match status" value="1"/>
</dbReference>
<dbReference type="Gene3D" id="3.40.50.720">
    <property type="entry name" value="NAD(P)-binding Rossmann-like Domain"/>
    <property type="match status" value="2"/>
</dbReference>